<evidence type="ECO:0000313" key="1">
    <source>
        <dbReference type="EMBL" id="QDU81195.1"/>
    </source>
</evidence>
<dbReference type="SUPFAM" id="SSF51905">
    <property type="entry name" value="FAD/NAD(P)-binding domain"/>
    <property type="match status" value="1"/>
</dbReference>
<protein>
    <submittedName>
        <fullName evidence="1">Ribulose-1,5-biphosphate synthetase</fullName>
    </submittedName>
</protein>
<dbReference type="PANTHER" id="PTHR10668">
    <property type="entry name" value="PHYTOENE DEHYDROGENASE"/>
    <property type="match status" value="1"/>
</dbReference>
<keyword evidence="2" id="KW-1185">Reference proteome</keyword>
<dbReference type="PRINTS" id="PR00419">
    <property type="entry name" value="ADXRDTASE"/>
</dbReference>
<name>A0A518CPP4_9PLAN</name>
<dbReference type="KEGG" id="plon:Pla110_29340"/>
<sequence>MKSLFDAVVIGSGPNGLAAAITLSRAGYRVCVFESSPTPGGGMRTAELMESGFRHDICSSIYPLVPVSPFFKELRADGATLDFIEPEIAVAHAFGSDRAIGIWRNLATTVSELGKDGPAYERLVTPFLNISDELFEGIFSPPLKPSQVLSLIRFGWRGAGSAEGLGRRWFKESSTRGMFAGMAAHAEQPPNRILTAAIGLMFCISAHATGWPIARGGAGMITDCLTERFRSLGGTIETGTSITTLSQLPPCRTVLFDTTPGQMLDMAGDSLPPFYHRKLRSFKHGPGICKVDWALDQPIPWNSDKCRRAGTVHIAASTSEIGKSEEKAWNNQLPEEPYLIVTQPSLFDSSRAPSGKHTGWAYCHVPFGRNEDMTAVIEKRIEDCASGFRDSIINRHTMTATDLHRYNQNYIGGDISGGAMTIRQIVARPVLKRCPYATPNPKLFICSASTPPGPGVHGMGGYNTAHAIMDRVLNS</sequence>
<proteinExistence type="predicted"/>
<evidence type="ECO:0000313" key="2">
    <source>
        <dbReference type="Proteomes" id="UP000317178"/>
    </source>
</evidence>
<reference evidence="1 2" key="1">
    <citation type="submission" date="2019-02" db="EMBL/GenBank/DDBJ databases">
        <title>Deep-cultivation of Planctomycetes and their phenomic and genomic characterization uncovers novel biology.</title>
        <authorList>
            <person name="Wiegand S."/>
            <person name="Jogler M."/>
            <person name="Boedeker C."/>
            <person name="Pinto D."/>
            <person name="Vollmers J."/>
            <person name="Rivas-Marin E."/>
            <person name="Kohn T."/>
            <person name="Peeters S.H."/>
            <person name="Heuer A."/>
            <person name="Rast P."/>
            <person name="Oberbeckmann S."/>
            <person name="Bunk B."/>
            <person name="Jeske O."/>
            <person name="Meyerdierks A."/>
            <person name="Storesund J.E."/>
            <person name="Kallscheuer N."/>
            <person name="Luecker S."/>
            <person name="Lage O.M."/>
            <person name="Pohl T."/>
            <person name="Merkel B.J."/>
            <person name="Hornburger P."/>
            <person name="Mueller R.-W."/>
            <person name="Bruemmer F."/>
            <person name="Labrenz M."/>
            <person name="Spormann A.M."/>
            <person name="Op den Camp H."/>
            <person name="Overmann J."/>
            <person name="Amann R."/>
            <person name="Jetten M.S.M."/>
            <person name="Mascher T."/>
            <person name="Medema M.H."/>
            <person name="Devos D.P."/>
            <person name="Kaster A.-K."/>
            <person name="Ovreas L."/>
            <person name="Rohde M."/>
            <person name="Galperin M.Y."/>
            <person name="Jogler C."/>
        </authorList>
    </citation>
    <scope>NUCLEOTIDE SEQUENCE [LARGE SCALE GENOMIC DNA]</scope>
    <source>
        <strain evidence="1 2">Pla110</strain>
    </source>
</reference>
<dbReference type="Gene3D" id="3.90.660.50">
    <property type="match status" value="1"/>
</dbReference>
<dbReference type="Proteomes" id="UP000317178">
    <property type="component" value="Chromosome"/>
</dbReference>
<gene>
    <name evidence="1" type="ORF">Pla110_29340</name>
</gene>
<dbReference type="PANTHER" id="PTHR10668:SF105">
    <property type="entry name" value="DEHYDROGENASE-RELATED"/>
    <property type="match status" value="1"/>
</dbReference>
<dbReference type="EMBL" id="CP036281">
    <property type="protein sequence ID" value="QDU81195.1"/>
    <property type="molecule type" value="Genomic_DNA"/>
</dbReference>
<dbReference type="Gene3D" id="3.50.50.60">
    <property type="entry name" value="FAD/NAD(P)-binding domain"/>
    <property type="match status" value="1"/>
</dbReference>
<dbReference type="RefSeq" id="WP_144996399.1">
    <property type="nucleotide sequence ID" value="NZ_CP036281.1"/>
</dbReference>
<dbReference type="AlphaFoldDB" id="A0A518CPP4"/>
<accession>A0A518CPP4</accession>
<dbReference type="OrthoDB" id="9814556at2"/>
<dbReference type="Pfam" id="PF13450">
    <property type="entry name" value="NAD_binding_8"/>
    <property type="match status" value="1"/>
</dbReference>
<dbReference type="InterPro" id="IPR036188">
    <property type="entry name" value="FAD/NAD-bd_sf"/>
</dbReference>
<organism evidence="1 2">
    <name type="scientific">Polystyrenella longa</name>
    <dbReference type="NCBI Taxonomy" id="2528007"/>
    <lineage>
        <taxon>Bacteria</taxon>
        <taxon>Pseudomonadati</taxon>
        <taxon>Planctomycetota</taxon>
        <taxon>Planctomycetia</taxon>
        <taxon>Planctomycetales</taxon>
        <taxon>Planctomycetaceae</taxon>
        <taxon>Polystyrenella</taxon>
    </lineage>
</organism>